<feature type="region of interest" description="Disordered" evidence="2">
    <location>
        <begin position="374"/>
        <end position="398"/>
    </location>
</feature>
<keyword evidence="5" id="KW-1185">Reference proteome</keyword>
<dbReference type="InParanoid" id="A0A7J7D0Z0"/>
<dbReference type="AlphaFoldDB" id="A0A7J7D0Z0"/>
<dbReference type="InterPro" id="IPR050466">
    <property type="entry name" value="Carboxylest/Gibb_receptor"/>
</dbReference>
<dbReference type="InterPro" id="IPR013094">
    <property type="entry name" value="AB_hydrolase_3"/>
</dbReference>
<gene>
    <name evidence="4" type="ORF">HS088_TW11G00080</name>
</gene>
<name>A0A7J7D0Z0_TRIWF</name>
<dbReference type="Gene3D" id="1.20.1280.290">
    <property type="match status" value="1"/>
</dbReference>
<reference evidence="4 5" key="1">
    <citation type="journal article" date="2020" name="Nat. Commun.">
        <title>Genome of Tripterygium wilfordii and identification of cytochrome P450 involved in triptolide biosynthesis.</title>
        <authorList>
            <person name="Tu L."/>
            <person name="Su P."/>
            <person name="Zhang Z."/>
            <person name="Gao L."/>
            <person name="Wang J."/>
            <person name="Hu T."/>
            <person name="Zhou J."/>
            <person name="Zhang Y."/>
            <person name="Zhao Y."/>
            <person name="Liu Y."/>
            <person name="Song Y."/>
            <person name="Tong Y."/>
            <person name="Lu Y."/>
            <person name="Yang J."/>
            <person name="Xu C."/>
            <person name="Jia M."/>
            <person name="Peters R.J."/>
            <person name="Huang L."/>
            <person name="Gao W."/>
        </authorList>
    </citation>
    <scope>NUCLEOTIDE SEQUENCE [LARGE SCALE GENOMIC DNA]</scope>
    <source>
        <strain evidence="5">cv. XIE 37</strain>
        <tissue evidence="4">Leaf</tissue>
    </source>
</reference>
<dbReference type="Gene3D" id="3.40.50.1820">
    <property type="entry name" value="alpha/beta hydrolase"/>
    <property type="match status" value="1"/>
</dbReference>
<dbReference type="InterPro" id="IPR004316">
    <property type="entry name" value="SWEET_rpt"/>
</dbReference>
<feature type="domain" description="Alpha/beta hydrolase fold-3" evidence="3">
    <location>
        <begin position="83"/>
        <end position="312"/>
    </location>
</feature>
<proteinExistence type="inferred from homology"/>
<dbReference type="GO" id="GO:0016787">
    <property type="term" value="F:hydrolase activity"/>
    <property type="evidence" value="ECO:0007669"/>
    <property type="project" value="InterPro"/>
</dbReference>
<comment type="caution">
    <text evidence="4">The sequence shown here is derived from an EMBL/GenBank/DDBJ whole genome shotgun (WGS) entry which is preliminary data.</text>
</comment>
<protein>
    <submittedName>
        <fullName evidence="4">Carboxylesterase 15</fullName>
    </submittedName>
</protein>
<comment type="similarity">
    <text evidence="1">Belongs to the 'GDXG' lipolytic enzyme family.</text>
</comment>
<evidence type="ECO:0000259" key="3">
    <source>
        <dbReference type="Pfam" id="PF07859"/>
    </source>
</evidence>
<dbReference type="PANTHER" id="PTHR23024">
    <property type="entry name" value="ARYLACETAMIDE DEACETYLASE"/>
    <property type="match status" value="1"/>
</dbReference>
<evidence type="ECO:0000256" key="1">
    <source>
        <dbReference type="ARBA" id="ARBA00010515"/>
    </source>
</evidence>
<dbReference type="Pfam" id="PF03083">
    <property type="entry name" value="MtN3_slv"/>
    <property type="match status" value="1"/>
</dbReference>
<dbReference type="PANTHER" id="PTHR23024:SF416">
    <property type="entry name" value="CARBOXYLESTERASE 15-RELATED"/>
    <property type="match status" value="1"/>
</dbReference>
<organism evidence="4 5">
    <name type="scientific">Tripterygium wilfordii</name>
    <name type="common">Thunder God vine</name>
    <dbReference type="NCBI Taxonomy" id="458696"/>
    <lineage>
        <taxon>Eukaryota</taxon>
        <taxon>Viridiplantae</taxon>
        <taxon>Streptophyta</taxon>
        <taxon>Embryophyta</taxon>
        <taxon>Tracheophyta</taxon>
        <taxon>Spermatophyta</taxon>
        <taxon>Magnoliopsida</taxon>
        <taxon>eudicotyledons</taxon>
        <taxon>Gunneridae</taxon>
        <taxon>Pentapetalae</taxon>
        <taxon>rosids</taxon>
        <taxon>fabids</taxon>
        <taxon>Celastrales</taxon>
        <taxon>Celastraceae</taxon>
        <taxon>Tripterygium</taxon>
    </lineage>
</organism>
<feature type="compositionally biased region" description="Basic and acidic residues" evidence="2">
    <location>
        <begin position="377"/>
        <end position="389"/>
    </location>
</feature>
<dbReference type="GO" id="GO:0016020">
    <property type="term" value="C:membrane"/>
    <property type="evidence" value="ECO:0007669"/>
    <property type="project" value="InterPro"/>
</dbReference>
<dbReference type="SUPFAM" id="SSF53474">
    <property type="entry name" value="alpha/beta-Hydrolases"/>
    <property type="match status" value="1"/>
</dbReference>
<sequence length="398" mass="45177">MASPPPPPPPQPEVVEDFFGYVKVYSDGSIYRSNNNNPRNLLLHDHHYTNTVHYKDCLFDKQHNLYLRLYKPATPPFTKLPILFYFHGGGFCGISRGNPRPHNLCFRLAEGLQALVISLYYRLAPEHRLPAAVDDGLNALRWLQGQGKLRDSGDEKEVWLCEEVVDFDNVFVFGDSSGGNMAHHLAVRLTPGSVELEPVRVRGYVMLTPFFGGMVRTKREEERPCEAFWSQHIFDQMWRLAAPVGSDRDHPLVNPFGPSSPSLENVGLDPILVMVGGEEVLSDRVKEYARRLKEMGKNIEIVVFEEKEHGFFTEHPRSEMAETVLLIVKGVWAFYAFLMKDWFLGVPNGNGFLLGAAQLALYAIYWKPMTNQTSTSHDLEKNEQQEQKHLVPPPNTGS</sequence>
<accession>A0A7J7D0Z0</accession>
<evidence type="ECO:0000256" key="2">
    <source>
        <dbReference type="SAM" id="MobiDB-lite"/>
    </source>
</evidence>
<evidence type="ECO:0000313" key="4">
    <source>
        <dbReference type="EMBL" id="KAF5740017.1"/>
    </source>
</evidence>
<dbReference type="Pfam" id="PF07859">
    <property type="entry name" value="Abhydrolase_3"/>
    <property type="match status" value="1"/>
</dbReference>
<dbReference type="Proteomes" id="UP000593562">
    <property type="component" value="Unassembled WGS sequence"/>
</dbReference>
<dbReference type="EMBL" id="JAAARO010000011">
    <property type="protein sequence ID" value="KAF5740017.1"/>
    <property type="molecule type" value="Genomic_DNA"/>
</dbReference>
<evidence type="ECO:0000313" key="5">
    <source>
        <dbReference type="Proteomes" id="UP000593562"/>
    </source>
</evidence>
<dbReference type="InterPro" id="IPR029058">
    <property type="entry name" value="AB_hydrolase_fold"/>
</dbReference>